<evidence type="ECO:0000256" key="11">
    <source>
        <dbReference type="ARBA" id="ARBA00023157"/>
    </source>
</evidence>
<comment type="subcellular location">
    <subcellularLocation>
        <location evidence="2">Mitochondrion</location>
    </subcellularLocation>
</comment>
<accession>A0AAV4Y1P7</accession>
<evidence type="ECO:0000313" key="13">
    <source>
        <dbReference type="EMBL" id="GIZ00371.1"/>
    </source>
</evidence>
<evidence type="ECO:0000256" key="3">
    <source>
        <dbReference type="ARBA" id="ARBA00006191"/>
    </source>
</evidence>
<keyword evidence="9" id="KW-0067">ATP-binding</keyword>
<evidence type="ECO:0000256" key="1">
    <source>
        <dbReference type="ARBA" id="ARBA00003986"/>
    </source>
</evidence>
<sequence length="172" mass="19686">MSGAVKKVVCAMSGGVDSAVAALLLKNRGYQVQGVFMRNWDIADEKGYCHADKDKDDAEYVCKKIGIPLMEVNFVKEYWNNVFSAFINEYKEGYTPNPDIHCNKRIKFDLFFKYALERLKADAVATGHYARIATSSEKNFRLLKGIDKQKDQTFFLVADSQISSRKMYFSCW</sequence>
<evidence type="ECO:0000256" key="10">
    <source>
        <dbReference type="ARBA" id="ARBA00022884"/>
    </source>
</evidence>
<evidence type="ECO:0000256" key="12">
    <source>
        <dbReference type="ARBA" id="ARBA00049564"/>
    </source>
</evidence>
<comment type="function">
    <text evidence="1">Catalyzes the 2-thiolation of uridine at the wobble position (U34) of mitochondrial tRNA(Lys), tRNA(Glu) and tRNA(Gln). Required for the formation of 5-taurinomethyl-2-thiouridine (tm5s2U) of mitochondrial tRNA(Lys), tRNA(Glu), and tRNA(Gln) at the wobble position. ATP is required to activate the C2 atom of the wobble base.</text>
</comment>
<protein>
    <recommendedName>
        <fullName evidence="4">tRNA-5-taurinomethyluridine 2-sulfurtransferase</fullName>
        <ecNumber evidence="4">2.8.1.14</ecNumber>
    </recommendedName>
</protein>
<name>A0AAV4Y1P7_CAEEX</name>
<dbReference type="EC" id="2.8.1.14" evidence="4"/>
<keyword evidence="6" id="KW-0808">Transferase</keyword>
<dbReference type="Gene3D" id="3.40.50.620">
    <property type="entry name" value="HUPs"/>
    <property type="match status" value="1"/>
</dbReference>
<evidence type="ECO:0000256" key="7">
    <source>
        <dbReference type="ARBA" id="ARBA00022694"/>
    </source>
</evidence>
<evidence type="ECO:0000313" key="14">
    <source>
        <dbReference type="Proteomes" id="UP001054945"/>
    </source>
</evidence>
<gene>
    <name evidence="13" type="primary">Trmu</name>
    <name evidence="13" type="ORF">CEXT_94501</name>
</gene>
<keyword evidence="8" id="KW-0547">Nucleotide-binding</keyword>
<evidence type="ECO:0000256" key="5">
    <source>
        <dbReference type="ARBA" id="ARBA00022555"/>
    </source>
</evidence>
<dbReference type="SUPFAM" id="SSF52402">
    <property type="entry name" value="Adenine nucleotide alpha hydrolases-like"/>
    <property type="match status" value="1"/>
</dbReference>
<dbReference type="GO" id="GO:0000049">
    <property type="term" value="F:tRNA binding"/>
    <property type="evidence" value="ECO:0007669"/>
    <property type="project" value="UniProtKB-KW"/>
</dbReference>
<keyword evidence="10" id="KW-0694">RNA-binding</keyword>
<dbReference type="GO" id="GO:0061708">
    <property type="term" value="F:tRNA-5-taurinomethyluridine 2-sulfurtransferase"/>
    <property type="evidence" value="ECO:0007669"/>
    <property type="project" value="UniProtKB-EC"/>
</dbReference>
<evidence type="ECO:0000256" key="6">
    <source>
        <dbReference type="ARBA" id="ARBA00022679"/>
    </source>
</evidence>
<evidence type="ECO:0000256" key="8">
    <source>
        <dbReference type="ARBA" id="ARBA00022741"/>
    </source>
</evidence>
<dbReference type="GO" id="GO:0005524">
    <property type="term" value="F:ATP binding"/>
    <property type="evidence" value="ECO:0007669"/>
    <property type="project" value="UniProtKB-KW"/>
</dbReference>
<dbReference type="PANTHER" id="PTHR11933">
    <property type="entry name" value="TRNA 5-METHYLAMINOMETHYL-2-THIOURIDYLATE -METHYLTRANSFERASE"/>
    <property type="match status" value="1"/>
</dbReference>
<organism evidence="13 14">
    <name type="scientific">Caerostris extrusa</name>
    <name type="common">Bark spider</name>
    <name type="synonym">Caerostris bankana</name>
    <dbReference type="NCBI Taxonomy" id="172846"/>
    <lineage>
        <taxon>Eukaryota</taxon>
        <taxon>Metazoa</taxon>
        <taxon>Ecdysozoa</taxon>
        <taxon>Arthropoda</taxon>
        <taxon>Chelicerata</taxon>
        <taxon>Arachnida</taxon>
        <taxon>Araneae</taxon>
        <taxon>Araneomorphae</taxon>
        <taxon>Entelegynae</taxon>
        <taxon>Araneoidea</taxon>
        <taxon>Araneidae</taxon>
        <taxon>Caerostris</taxon>
    </lineage>
</organism>
<dbReference type="GO" id="GO:0005739">
    <property type="term" value="C:mitochondrion"/>
    <property type="evidence" value="ECO:0007669"/>
    <property type="project" value="UniProtKB-SubCell"/>
</dbReference>
<dbReference type="EMBL" id="BPLR01018534">
    <property type="protein sequence ID" value="GIZ00371.1"/>
    <property type="molecule type" value="Genomic_DNA"/>
</dbReference>
<evidence type="ECO:0000256" key="9">
    <source>
        <dbReference type="ARBA" id="ARBA00022840"/>
    </source>
</evidence>
<keyword evidence="5" id="KW-0820">tRNA-binding</keyword>
<comment type="caution">
    <text evidence="13">The sequence shown here is derived from an EMBL/GenBank/DDBJ whole genome shotgun (WGS) entry which is preliminary data.</text>
</comment>
<keyword evidence="11" id="KW-1015">Disulfide bond</keyword>
<dbReference type="InterPro" id="IPR014729">
    <property type="entry name" value="Rossmann-like_a/b/a_fold"/>
</dbReference>
<dbReference type="AlphaFoldDB" id="A0AAV4Y1P7"/>
<dbReference type="FunFam" id="3.40.50.620:FF:000104">
    <property type="entry name" value="Mitochondrial tRNA-specific 2-thiouridylase 1"/>
    <property type="match status" value="1"/>
</dbReference>
<proteinExistence type="inferred from homology"/>
<comment type="similarity">
    <text evidence="3">Belongs to the MnmA/TRMU family.</text>
</comment>
<keyword evidence="14" id="KW-1185">Reference proteome</keyword>
<dbReference type="Pfam" id="PF03054">
    <property type="entry name" value="tRNA_Me_trans"/>
    <property type="match status" value="1"/>
</dbReference>
<comment type="catalytic activity">
    <reaction evidence="12">
        <text>5-taurinomethyluridine(34) in tRNA + S-sulfanyl-L-cysteinyl-[protein] + AH2 + ATP = 5-taurinomethyl-2-thiouridine(34) in tRNA + L-cysteinyl-[protein] + A + AMP + diphosphate + H(+)</text>
        <dbReference type="Rhea" id="RHEA:47040"/>
        <dbReference type="Rhea" id="RHEA-COMP:10131"/>
        <dbReference type="Rhea" id="RHEA-COMP:11726"/>
        <dbReference type="Rhea" id="RHEA-COMP:11732"/>
        <dbReference type="Rhea" id="RHEA-COMP:11733"/>
        <dbReference type="ChEBI" id="CHEBI:13193"/>
        <dbReference type="ChEBI" id="CHEBI:15378"/>
        <dbReference type="ChEBI" id="CHEBI:17499"/>
        <dbReference type="ChEBI" id="CHEBI:29950"/>
        <dbReference type="ChEBI" id="CHEBI:30616"/>
        <dbReference type="ChEBI" id="CHEBI:33019"/>
        <dbReference type="ChEBI" id="CHEBI:61963"/>
        <dbReference type="ChEBI" id="CHEBI:87171"/>
        <dbReference type="ChEBI" id="CHEBI:87172"/>
        <dbReference type="ChEBI" id="CHEBI:456215"/>
        <dbReference type="EC" id="2.8.1.14"/>
    </reaction>
</comment>
<dbReference type="PANTHER" id="PTHR11933:SF5">
    <property type="entry name" value="MITOCHONDRIAL TRNA-SPECIFIC 2-THIOURIDYLASE 1"/>
    <property type="match status" value="1"/>
</dbReference>
<evidence type="ECO:0000256" key="4">
    <source>
        <dbReference type="ARBA" id="ARBA00011953"/>
    </source>
</evidence>
<evidence type="ECO:0000256" key="2">
    <source>
        <dbReference type="ARBA" id="ARBA00004173"/>
    </source>
</evidence>
<keyword evidence="7" id="KW-0819">tRNA processing</keyword>
<reference evidence="13 14" key="1">
    <citation type="submission" date="2021-06" db="EMBL/GenBank/DDBJ databases">
        <title>Caerostris extrusa draft genome.</title>
        <authorList>
            <person name="Kono N."/>
            <person name="Arakawa K."/>
        </authorList>
    </citation>
    <scope>NUCLEOTIDE SEQUENCE [LARGE SCALE GENOMIC DNA]</scope>
</reference>
<dbReference type="Proteomes" id="UP001054945">
    <property type="component" value="Unassembled WGS sequence"/>
</dbReference>
<dbReference type="GO" id="GO:0002143">
    <property type="term" value="P:tRNA wobble position uridine thiolation"/>
    <property type="evidence" value="ECO:0007669"/>
    <property type="project" value="TreeGrafter"/>
</dbReference>